<feature type="repeat" description="TPR" evidence="3">
    <location>
        <begin position="195"/>
        <end position="228"/>
    </location>
</feature>
<name>A0A1F2P8X0_9EURY</name>
<evidence type="ECO:0000256" key="3">
    <source>
        <dbReference type="PROSITE-ProRule" id="PRU00339"/>
    </source>
</evidence>
<accession>A0A1F2P8X0</accession>
<dbReference type="SUPFAM" id="SSF48452">
    <property type="entry name" value="TPR-like"/>
    <property type="match status" value="1"/>
</dbReference>
<dbReference type="PROSITE" id="PS50293">
    <property type="entry name" value="TPR_REGION"/>
    <property type="match status" value="1"/>
</dbReference>
<feature type="repeat" description="TPR" evidence="3">
    <location>
        <begin position="161"/>
        <end position="194"/>
    </location>
</feature>
<dbReference type="Gene3D" id="1.25.40.10">
    <property type="entry name" value="Tetratricopeptide repeat domain"/>
    <property type="match status" value="1"/>
</dbReference>
<evidence type="ECO:0000256" key="2">
    <source>
        <dbReference type="ARBA" id="ARBA00022803"/>
    </source>
</evidence>
<dbReference type="SMART" id="SM00028">
    <property type="entry name" value="TPR"/>
    <property type="match status" value="2"/>
</dbReference>
<dbReference type="InterPro" id="IPR051685">
    <property type="entry name" value="Ycf3/AcsC/BcsC/TPR_MFPF"/>
</dbReference>
<gene>
    <name evidence="4" type="ORF">SCAL_001452</name>
</gene>
<keyword evidence="1" id="KW-0677">Repeat</keyword>
<dbReference type="PANTHER" id="PTHR44943">
    <property type="entry name" value="CELLULOSE SYNTHASE OPERON PROTEIN C"/>
    <property type="match status" value="1"/>
</dbReference>
<dbReference type="Pfam" id="PF13181">
    <property type="entry name" value="TPR_8"/>
    <property type="match status" value="1"/>
</dbReference>
<dbReference type="AlphaFoldDB" id="A0A1F2P8X0"/>
<dbReference type="PANTHER" id="PTHR44943:SF8">
    <property type="entry name" value="TPR REPEAT-CONTAINING PROTEIN MJ0263"/>
    <property type="match status" value="1"/>
</dbReference>
<comment type="caution">
    <text evidence="4">The sequence shown here is derived from an EMBL/GenBank/DDBJ whole genome shotgun (WGS) entry which is preliminary data.</text>
</comment>
<organism evidence="4 5">
    <name type="scientific">Candidatus Syntropharchaeum caldarium</name>
    <dbReference type="NCBI Taxonomy" id="1838285"/>
    <lineage>
        <taxon>Archaea</taxon>
        <taxon>Methanobacteriati</taxon>
        <taxon>Methanobacteriota</taxon>
        <taxon>Stenosarchaea group</taxon>
        <taxon>Methanomicrobia</taxon>
        <taxon>Methanosarcinales</taxon>
        <taxon>ANME-2 cluster</taxon>
        <taxon>Candidatus Syntropharchaeum</taxon>
    </lineage>
</organism>
<protein>
    <submittedName>
        <fullName evidence="4">Uncharacterized protein</fullName>
    </submittedName>
</protein>
<dbReference type="InterPro" id="IPR011990">
    <property type="entry name" value="TPR-like_helical_dom_sf"/>
</dbReference>
<evidence type="ECO:0000256" key="1">
    <source>
        <dbReference type="ARBA" id="ARBA00022737"/>
    </source>
</evidence>
<dbReference type="PROSITE" id="PS50005">
    <property type="entry name" value="TPR"/>
    <property type="match status" value="2"/>
</dbReference>
<evidence type="ECO:0000313" key="5">
    <source>
        <dbReference type="Proteomes" id="UP000186940"/>
    </source>
</evidence>
<keyword evidence="5" id="KW-1185">Reference proteome</keyword>
<keyword evidence="2 3" id="KW-0802">TPR repeat</keyword>
<reference evidence="4" key="1">
    <citation type="submission" date="2016-05" db="EMBL/GenBank/DDBJ databases">
        <title>Microbial consortia oxidize butane by reversing methanogenesis.</title>
        <authorList>
            <person name="Laso-Perez R."/>
            <person name="Richter M."/>
            <person name="Wegener G."/>
            <person name="Musat F."/>
        </authorList>
    </citation>
    <scope>NUCLEOTIDE SEQUENCE [LARGE SCALE GENOMIC DNA]</scope>
    <source>
        <strain evidence="4">BOX2</strain>
    </source>
</reference>
<dbReference type="STRING" id="1838285.SCAL_001452"/>
<proteinExistence type="predicted"/>
<evidence type="ECO:0000313" key="4">
    <source>
        <dbReference type="EMBL" id="OFV67534.1"/>
    </source>
</evidence>
<dbReference type="Pfam" id="PF14559">
    <property type="entry name" value="TPR_19"/>
    <property type="match status" value="1"/>
</dbReference>
<sequence length="247" mass="28783">MEDFMHEFDDVNMKQVANAFFYAAFTEFFGTDSLVFESGAACESAFNRFAPWFIEQYFPEEEGMDSHELIESLGLSEYFLDECEIGVEVDELEGIFIGVMYGRFKEIIRTGATDDDSKNLVKLYLADLHVPAYVIYKNAAKNADNAEKIFKAILEDQPLDLNAHHFLVELFKHTGQFEEARKEYQRLLKLIPEDAVILHNYAVFLTEMEEFEDARTLFEKAIELDPEEEVFRYSYENFLKRLGREVS</sequence>
<dbReference type="EMBL" id="LYOS01000004">
    <property type="protein sequence ID" value="OFV67534.1"/>
    <property type="molecule type" value="Genomic_DNA"/>
</dbReference>
<dbReference type="Proteomes" id="UP000186940">
    <property type="component" value="Unassembled WGS sequence"/>
</dbReference>
<dbReference type="InterPro" id="IPR019734">
    <property type="entry name" value="TPR_rpt"/>
</dbReference>